<dbReference type="EMBL" id="FQNF01000016">
    <property type="protein sequence ID" value="SGZ39021.1"/>
    <property type="molecule type" value="Genomic_DNA"/>
</dbReference>
<dbReference type="GO" id="GO:0005934">
    <property type="term" value="C:cellular bud tip"/>
    <property type="evidence" value="ECO:0007669"/>
    <property type="project" value="EnsemblFungi"/>
</dbReference>
<dbReference type="Pfam" id="PF23021">
    <property type="entry name" value="6TM_2nd_PGAP2IP"/>
    <property type="match status" value="1"/>
</dbReference>
<protein>
    <submittedName>
        <fullName evidence="5">Related to Protein CWH43</fullName>
    </submittedName>
</protein>
<feature type="transmembrane region" description="Helical" evidence="1">
    <location>
        <begin position="291"/>
        <end position="309"/>
    </location>
</feature>
<feature type="transmembrane region" description="Helical" evidence="1">
    <location>
        <begin position="167"/>
        <end position="184"/>
    </location>
</feature>
<feature type="transmembrane region" description="Helical" evidence="1">
    <location>
        <begin position="41"/>
        <end position="59"/>
    </location>
</feature>
<dbReference type="Pfam" id="PF23226">
    <property type="entry name" value="Exo_endo_phos_PGAP2IP"/>
    <property type="match status" value="1"/>
</dbReference>
<feature type="domain" description="PGAP2IP second transmembrane" evidence="2">
    <location>
        <begin position="123"/>
        <end position="310"/>
    </location>
</feature>
<feature type="domain" description="PGAP2IP first transmembrane" evidence="3">
    <location>
        <begin position="2"/>
        <end position="86"/>
    </location>
</feature>
<dbReference type="SUPFAM" id="SSF56219">
    <property type="entry name" value="DNase I-like"/>
    <property type="match status" value="1"/>
</dbReference>
<dbReference type="InterPro" id="IPR051916">
    <property type="entry name" value="GPI-anchor_lipid_remodeler"/>
</dbReference>
<dbReference type="GO" id="GO:0031505">
    <property type="term" value="P:fungal-type cell wall organization"/>
    <property type="evidence" value="ECO:0007669"/>
    <property type="project" value="EnsemblFungi"/>
</dbReference>
<organism evidence="5 6">
    <name type="scientific">Hanseniaspora guilliermondii</name>
    <dbReference type="NCBI Taxonomy" id="56406"/>
    <lineage>
        <taxon>Eukaryota</taxon>
        <taxon>Fungi</taxon>
        <taxon>Dikarya</taxon>
        <taxon>Ascomycota</taxon>
        <taxon>Saccharomycotina</taxon>
        <taxon>Saccharomycetes</taxon>
        <taxon>Saccharomycodales</taxon>
        <taxon>Saccharomycodaceae</taxon>
        <taxon>Hanseniaspora</taxon>
    </lineage>
</organism>
<evidence type="ECO:0000259" key="3">
    <source>
        <dbReference type="Pfam" id="PF23022"/>
    </source>
</evidence>
<dbReference type="OrthoDB" id="68581at2759"/>
<dbReference type="InterPro" id="IPR053911">
    <property type="entry name" value="PGAP2IP_TM_2nd"/>
</dbReference>
<evidence type="ECO:0000256" key="1">
    <source>
        <dbReference type="SAM" id="Phobius"/>
    </source>
</evidence>
<dbReference type="Pfam" id="PF23022">
    <property type="entry name" value="6TM_1st_PGAP2IP"/>
    <property type="match status" value="1"/>
</dbReference>
<dbReference type="InterPro" id="IPR036691">
    <property type="entry name" value="Endo/exonu/phosph_ase_sf"/>
</dbReference>
<feature type="transmembrane region" description="Helical" evidence="1">
    <location>
        <begin position="321"/>
        <end position="338"/>
    </location>
</feature>
<evidence type="ECO:0000313" key="5">
    <source>
        <dbReference type="EMBL" id="SGZ39021.1"/>
    </source>
</evidence>
<feature type="transmembrane region" description="Helical" evidence="1">
    <location>
        <begin position="12"/>
        <end position="29"/>
    </location>
</feature>
<dbReference type="PANTHER" id="PTHR14859">
    <property type="entry name" value="CALCOFLUOR WHITE HYPERSENSITIVE PROTEIN PRECURSOR"/>
    <property type="match status" value="1"/>
</dbReference>
<feature type="domain" description="PGAP2IP C-terminal nuclease-like" evidence="4">
    <location>
        <begin position="360"/>
        <end position="588"/>
    </location>
</feature>
<feature type="transmembrane region" description="Helical" evidence="1">
    <location>
        <begin position="253"/>
        <end position="279"/>
    </location>
</feature>
<feature type="transmembrane region" description="Helical" evidence="1">
    <location>
        <begin position="220"/>
        <end position="241"/>
    </location>
</feature>
<proteinExistence type="predicted"/>
<keyword evidence="6" id="KW-1185">Reference proteome</keyword>
<dbReference type="Proteomes" id="UP000183365">
    <property type="component" value="Unassembled WGS sequence"/>
</dbReference>
<accession>A0A1L0CJN7</accession>
<feature type="transmembrane region" description="Helical" evidence="1">
    <location>
        <begin position="118"/>
        <end position="139"/>
    </location>
</feature>
<dbReference type="GO" id="GO:0005935">
    <property type="term" value="C:cellular bud neck"/>
    <property type="evidence" value="ECO:0007669"/>
    <property type="project" value="EnsemblFungi"/>
</dbReference>
<dbReference type="InterPro" id="IPR053912">
    <property type="entry name" value="PGAP2IP_TM_1nd"/>
</dbReference>
<gene>
    <name evidence="5" type="ORF">HGUI_01221</name>
</gene>
<dbReference type="Gene3D" id="3.60.10.10">
    <property type="entry name" value="Endonuclease/exonuclease/phosphatase"/>
    <property type="match status" value="1"/>
</dbReference>
<keyword evidence="1" id="KW-0472">Membrane</keyword>
<sequence length="638" mass="73554">MIGAKYVDLPEYRLIVVGIACLFQSFTILDHILSTENLFAYSYYFLIGLALSNTLKLYYQSNNPLWPIMNDTNGGWNLSALSIGTAYGVYMTSLDPIEERPEKIVRSKMSSFFKFKHGLLFLIKIASLGSLFFSTHQLLTDSTTIIYWGYEGLQNDKTLLFYPWNNYASQFLISFIFFGLIILYQNVSKNMKTIKFLTIALLCSSTFVLINNEYTDRENFFYGGIPYYLGIILSYPFIFSFMFDSNTSNLETVLIYSLSFVFYIIFTLANVWTVAYAFVPYGHVLRESLPLVLTILTATICLGVVVANPDTSKISSSSKTINFKAVGLALMMCCFWVYDSFYKNNPFKNGLPTPYHQDDELITAGIWTIHFGLDNNMWASEKKMSSIIADMELDVIGLLETDTQRTLMGNRDLVQTLANDLNMYYDYGPGPNKHTWGCALLSKYPIVYSEHHLLPSPVGELAPAIKATLEIAENKYVDIFVFHSGQEEDEEDRYLQAKYMQSLMGSSMKNRGAILLSYLVTEPQTGNYNIYVSEESTMNDIEPMDDDRWCEYILYKNLQKVGYVRLARGDITDTELQIGRFKYISEDDIEEMGKSLYDYKLLELPLEYHWRFNDKFLDEGENGHFYHVLDRPHYYDWN</sequence>
<evidence type="ECO:0000313" key="6">
    <source>
        <dbReference type="Proteomes" id="UP000183365"/>
    </source>
</evidence>
<dbReference type="FunFam" id="3.60.10.10:FF:000031">
    <property type="entry name" value="Calcofluor white hypersensitive protein"/>
    <property type="match status" value="1"/>
</dbReference>
<evidence type="ECO:0000259" key="4">
    <source>
        <dbReference type="Pfam" id="PF23226"/>
    </source>
</evidence>
<dbReference type="AlphaFoldDB" id="A0A1L0CJN7"/>
<dbReference type="PANTHER" id="PTHR14859:SF1">
    <property type="entry name" value="PGAP2-INTERACTING PROTEIN"/>
    <property type="match status" value="1"/>
</dbReference>
<keyword evidence="1" id="KW-1133">Transmembrane helix</keyword>
<name>A0A1L0CJN7_9ASCO</name>
<keyword evidence="1" id="KW-0812">Transmembrane</keyword>
<dbReference type="VEuPathDB" id="FungiDB:HGUI_01221"/>
<dbReference type="GO" id="GO:0006506">
    <property type="term" value="P:GPI anchor biosynthetic process"/>
    <property type="evidence" value="ECO:0007669"/>
    <property type="project" value="EnsemblFungi"/>
</dbReference>
<feature type="transmembrane region" description="Helical" evidence="1">
    <location>
        <begin position="196"/>
        <end position="214"/>
    </location>
</feature>
<dbReference type="GO" id="GO:0005886">
    <property type="term" value="C:plasma membrane"/>
    <property type="evidence" value="ECO:0007669"/>
    <property type="project" value="EnsemblFungi"/>
</dbReference>
<evidence type="ECO:0000259" key="2">
    <source>
        <dbReference type="Pfam" id="PF23021"/>
    </source>
</evidence>
<dbReference type="GO" id="GO:0005783">
    <property type="term" value="C:endoplasmic reticulum"/>
    <property type="evidence" value="ECO:0007669"/>
    <property type="project" value="TreeGrafter"/>
</dbReference>
<dbReference type="InterPro" id="IPR057315">
    <property type="entry name" value="Exo_endo_phos_PGAP2IP_C"/>
</dbReference>
<reference evidence="6" key="1">
    <citation type="submission" date="2016-11" db="EMBL/GenBank/DDBJ databases">
        <authorList>
            <person name="Guldener U."/>
        </authorList>
    </citation>
    <scope>NUCLEOTIDE SEQUENCE [LARGE SCALE GENOMIC DNA]</scope>
</reference>